<reference evidence="1" key="1">
    <citation type="journal article" date="2022" name="Int. J. Syst. Evol. Microbiol.">
        <title>Apilactobacillus apisilvae sp. nov., Nicolia spurrieriana gen. nov. sp. nov., Bombilactobacillus folatiphilus sp. nov. and Bombilactobacillus thymidiniphilus sp. nov., four new lactic acid bacterial isolates from stingless bees Tetragonula carbonaria and Austroplebeia australis.</title>
        <authorList>
            <person name="Oliphant S.A."/>
            <person name="Watson-Haigh N.S."/>
            <person name="Sumby K.M."/>
            <person name="Gardner J."/>
            <person name="Groom S."/>
            <person name="Jiranek V."/>
        </authorList>
    </citation>
    <scope>NUCLEOTIDE SEQUENCE</scope>
    <source>
        <strain evidence="1">SGEP1_A5</strain>
    </source>
</reference>
<name>A0A976RRD9_9LACO</name>
<dbReference type="AlphaFoldDB" id="A0A976RRD9"/>
<proteinExistence type="predicted"/>
<dbReference type="EMBL" id="CP093360">
    <property type="protein sequence ID" value="UQS86226.1"/>
    <property type="molecule type" value="Genomic_DNA"/>
</dbReference>
<accession>A0A976RRD9</accession>
<dbReference type="KEGG" id="lbe:MOO44_00880"/>
<organism evidence="1 2">
    <name type="scientific">Nicoliella spurrieriana</name>
    <dbReference type="NCBI Taxonomy" id="2925830"/>
    <lineage>
        <taxon>Bacteria</taxon>
        <taxon>Bacillati</taxon>
        <taxon>Bacillota</taxon>
        <taxon>Bacilli</taxon>
        <taxon>Lactobacillales</taxon>
        <taxon>Lactobacillaceae</taxon>
        <taxon>Nicoliella</taxon>
    </lineage>
</organism>
<dbReference type="Proteomes" id="UP000831181">
    <property type="component" value="Plasmid p1unnamed"/>
</dbReference>
<gene>
    <name evidence="1" type="ORF">MOO44_00880</name>
</gene>
<evidence type="ECO:0000313" key="1">
    <source>
        <dbReference type="EMBL" id="UQS86226.1"/>
    </source>
</evidence>
<dbReference type="RefSeq" id="WP_260116035.1">
    <property type="nucleotide sequence ID" value="NZ_CP093360.1"/>
</dbReference>
<sequence length="85" mass="10405">MQKMFFNNYTFLYEDSLTYFLDERYQNILFVKKINNNHIKKNKINFYDGANIIIQKCDSYIKFHPLWNVCIEQVDDKTYKLSTDD</sequence>
<evidence type="ECO:0000313" key="2">
    <source>
        <dbReference type="Proteomes" id="UP000831181"/>
    </source>
</evidence>
<keyword evidence="1" id="KW-0614">Plasmid</keyword>
<keyword evidence="2" id="KW-1185">Reference proteome</keyword>
<protein>
    <submittedName>
        <fullName evidence="1">Uncharacterized protein</fullName>
    </submittedName>
</protein>
<geneLocation type="plasmid" evidence="1 2">
    <name>p1unnamed</name>
</geneLocation>